<dbReference type="PANTHER" id="PTHR34545">
    <property type="entry name" value="CLAVATA3/ESR (CLE)-RELATED PROTEIN 22"/>
    <property type="match status" value="1"/>
</dbReference>
<dbReference type="Proteomes" id="UP000053555">
    <property type="component" value="Unassembled WGS sequence"/>
</dbReference>
<feature type="non-terminal residue" evidence="2">
    <location>
        <position position="1"/>
    </location>
</feature>
<accession>A0A0B2R7R2</accession>
<sequence length="98" mass="10940">IQDLCFETKMRLMSLACFFVLLLVLLLLQLQSFSSTTTVTTNESAKFQNFESGSMPKPSSFPEAKQGFRQNSGEGGSEAVFGEEKRKIYTGPNPLHNR</sequence>
<dbReference type="AlphaFoldDB" id="A0A0B2R7R2"/>
<reference evidence="2" key="1">
    <citation type="submission" date="2014-07" db="EMBL/GenBank/DDBJ databases">
        <title>Identification of a novel salt tolerance gene in wild soybean by whole-genome sequencing.</title>
        <authorList>
            <person name="Lam H.-M."/>
            <person name="Qi X."/>
            <person name="Li M.-W."/>
            <person name="Liu X."/>
            <person name="Xie M."/>
            <person name="Ni M."/>
            <person name="Xu X."/>
        </authorList>
    </citation>
    <scope>NUCLEOTIDE SEQUENCE [LARGE SCALE GENOMIC DNA]</scope>
    <source>
        <tissue evidence="2">Root</tissue>
    </source>
</reference>
<organism evidence="2">
    <name type="scientific">Glycine soja</name>
    <name type="common">Wild soybean</name>
    <dbReference type="NCBI Taxonomy" id="3848"/>
    <lineage>
        <taxon>Eukaryota</taxon>
        <taxon>Viridiplantae</taxon>
        <taxon>Streptophyta</taxon>
        <taxon>Embryophyta</taxon>
        <taxon>Tracheophyta</taxon>
        <taxon>Spermatophyta</taxon>
        <taxon>Magnoliopsida</taxon>
        <taxon>eudicotyledons</taxon>
        <taxon>Gunneridae</taxon>
        <taxon>Pentapetalae</taxon>
        <taxon>rosids</taxon>
        <taxon>fabids</taxon>
        <taxon>Fabales</taxon>
        <taxon>Fabaceae</taxon>
        <taxon>Papilionoideae</taxon>
        <taxon>50 kb inversion clade</taxon>
        <taxon>NPAAA clade</taxon>
        <taxon>indigoferoid/millettioid clade</taxon>
        <taxon>Phaseoleae</taxon>
        <taxon>Glycine</taxon>
        <taxon>Glycine subgen. Soja</taxon>
    </lineage>
</organism>
<proteinExistence type="predicted"/>
<dbReference type="EMBL" id="KN652937">
    <property type="protein sequence ID" value="KHN28189.1"/>
    <property type="molecule type" value="Genomic_DNA"/>
</dbReference>
<protein>
    <submittedName>
        <fullName evidence="2">Uncharacterized protein</fullName>
    </submittedName>
</protein>
<dbReference type="InterPro" id="IPR033249">
    <property type="entry name" value="CLE_plant"/>
</dbReference>
<dbReference type="PANTHER" id="PTHR34545:SF1">
    <property type="entry name" value="CLAVATA3_ESR (CLE)-RELATED PROTEIN 22"/>
    <property type="match status" value="1"/>
</dbReference>
<feature type="compositionally biased region" description="Polar residues" evidence="1">
    <location>
        <begin position="42"/>
        <end position="52"/>
    </location>
</feature>
<dbReference type="GO" id="GO:0048731">
    <property type="term" value="P:system development"/>
    <property type="evidence" value="ECO:0007669"/>
    <property type="project" value="InterPro"/>
</dbReference>
<evidence type="ECO:0000256" key="1">
    <source>
        <dbReference type="SAM" id="MobiDB-lite"/>
    </source>
</evidence>
<evidence type="ECO:0000313" key="2">
    <source>
        <dbReference type="EMBL" id="KHN28189.1"/>
    </source>
</evidence>
<name>A0A0B2R7R2_GLYSO</name>
<gene>
    <name evidence="2" type="ORF">glysoja_024007</name>
</gene>
<feature type="region of interest" description="Disordered" evidence="1">
    <location>
        <begin position="38"/>
        <end position="98"/>
    </location>
</feature>